<proteinExistence type="predicted"/>
<protein>
    <recommendedName>
        <fullName evidence="5">ABC transporter</fullName>
    </recommendedName>
</protein>
<dbReference type="Proteomes" id="UP000319094">
    <property type="component" value="Unassembled WGS sequence"/>
</dbReference>
<feature type="chain" id="PRO_5038948157" description="ABC transporter" evidence="2">
    <location>
        <begin position="21"/>
        <end position="415"/>
    </location>
</feature>
<evidence type="ECO:0000313" key="3">
    <source>
        <dbReference type="EMBL" id="TQL43037.1"/>
    </source>
</evidence>
<dbReference type="PROSITE" id="PS51257">
    <property type="entry name" value="PROKAR_LIPOPROTEIN"/>
    <property type="match status" value="1"/>
</dbReference>
<name>A0A542Y4N2_9MICO</name>
<reference evidence="3 4" key="1">
    <citation type="submission" date="2019-06" db="EMBL/GenBank/DDBJ databases">
        <title>Sequencing the genomes of 1000 actinobacteria strains.</title>
        <authorList>
            <person name="Klenk H.-P."/>
        </authorList>
    </citation>
    <scope>NUCLEOTIDE SEQUENCE [LARGE SCALE GENOMIC DNA]</scope>
    <source>
        <strain evidence="3 4">DSM 8803</strain>
    </source>
</reference>
<evidence type="ECO:0000313" key="4">
    <source>
        <dbReference type="Proteomes" id="UP000319094"/>
    </source>
</evidence>
<comment type="caution">
    <text evidence="3">The sequence shown here is derived from an EMBL/GenBank/DDBJ whole genome shotgun (WGS) entry which is preliminary data.</text>
</comment>
<dbReference type="AlphaFoldDB" id="A0A542Y4N2"/>
<feature type="signal peptide" evidence="2">
    <location>
        <begin position="1"/>
        <end position="20"/>
    </location>
</feature>
<evidence type="ECO:0000256" key="2">
    <source>
        <dbReference type="SAM" id="SignalP"/>
    </source>
</evidence>
<keyword evidence="4" id="KW-1185">Reference proteome</keyword>
<feature type="compositionally biased region" description="Low complexity" evidence="1">
    <location>
        <begin position="27"/>
        <end position="44"/>
    </location>
</feature>
<sequence>MNRTLAIALACGAALPLALAACTAAPAPQPDQSAAASPEAASSDHGSVAGATEVAEPQLQLLTVTAAGDVGLLDLLDGGERTLPTVPAPARLATDGRYVFSDSGSGVSITDSGAWTWDHGDHFHYYRADPAHLGSVTGEGPAAVTGDVLSTAGSTGVFFAGSGDAVLLDNAELSSGRVVERFRVREAPHVGIAAPLGAGALVSHLDEASGETQLRVLDAGGKPTGAMTACESPRSATSTRAGLVVLCEGGAVVAASGDLEFVSLPADAGGSPVSLSGRKGRPVLAGPGADAAGQPGTWSFDARALSWQWSPASAPLLRVSAVGDDEGHVVALDTEGRVHVGHGGKETAVTPPLLDPADLEPGAASAVTLSVDQQRAYLNAPTAGIVYEIDYADGARVARELTPALRPDFVAEVGL</sequence>
<evidence type="ECO:0008006" key="5">
    <source>
        <dbReference type="Google" id="ProtNLM"/>
    </source>
</evidence>
<dbReference type="EMBL" id="VFON01000001">
    <property type="protein sequence ID" value="TQL43037.1"/>
    <property type="molecule type" value="Genomic_DNA"/>
</dbReference>
<evidence type="ECO:0000256" key="1">
    <source>
        <dbReference type="SAM" id="MobiDB-lite"/>
    </source>
</evidence>
<organism evidence="3 4">
    <name type="scientific">Leucobacter komagatae</name>
    <dbReference type="NCBI Taxonomy" id="55969"/>
    <lineage>
        <taxon>Bacteria</taxon>
        <taxon>Bacillati</taxon>
        <taxon>Actinomycetota</taxon>
        <taxon>Actinomycetes</taxon>
        <taxon>Micrococcales</taxon>
        <taxon>Microbacteriaceae</taxon>
        <taxon>Leucobacter</taxon>
    </lineage>
</organism>
<gene>
    <name evidence="3" type="ORF">FB468_1052</name>
</gene>
<feature type="region of interest" description="Disordered" evidence="1">
    <location>
        <begin position="27"/>
        <end position="50"/>
    </location>
</feature>
<keyword evidence="2" id="KW-0732">Signal</keyword>
<dbReference type="OrthoDB" id="60524at2"/>
<dbReference type="RefSeq" id="WP_141886409.1">
    <property type="nucleotide sequence ID" value="NZ_BAAAUY010000014.1"/>
</dbReference>
<accession>A0A542Y4N2</accession>